<accession>A0A7Y0KBF3</accession>
<dbReference type="AlphaFoldDB" id="A0A7Y0KBF3"/>
<gene>
    <name evidence="1" type="ORF">HHU08_19625</name>
</gene>
<proteinExistence type="predicted"/>
<dbReference type="InterPro" id="IPR035923">
    <property type="entry name" value="TT1751-like_sf"/>
</dbReference>
<reference evidence="1 2" key="1">
    <citation type="submission" date="2020-04" db="EMBL/GenBank/DDBJ databases">
        <title>Bacillus sp. UniB3 isolated from commercial digestive syrup.</title>
        <authorList>
            <person name="Thorat V."/>
            <person name="Kirdat K."/>
            <person name="Tiwarekar B."/>
            <person name="Yadav A."/>
        </authorList>
    </citation>
    <scope>NUCLEOTIDE SEQUENCE [LARGE SCALE GENOMIC DNA]</scope>
    <source>
        <strain evidence="1 2">UniB3</strain>
    </source>
</reference>
<dbReference type="EMBL" id="JABBPK010000001">
    <property type="protein sequence ID" value="NMO79166.1"/>
    <property type="molecule type" value="Genomic_DNA"/>
</dbReference>
<sequence>MIGYTDRGKTKIGMSRPTALANLVNNEEIKKLAQDSETVSLAVLIKEYKT</sequence>
<organism evidence="1 2">
    <name type="scientific">Niallia alba</name>
    <dbReference type="NCBI Taxonomy" id="2729105"/>
    <lineage>
        <taxon>Bacteria</taxon>
        <taxon>Bacillati</taxon>
        <taxon>Bacillota</taxon>
        <taxon>Bacilli</taxon>
        <taxon>Bacillales</taxon>
        <taxon>Bacillaceae</taxon>
        <taxon>Niallia</taxon>
    </lineage>
</organism>
<protein>
    <submittedName>
        <fullName evidence="1">Uncharacterized protein</fullName>
    </submittedName>
</protein>
<dbReference type="Proteomes" id="UP000588491">
    <property type="component" value="Unassembled WGS sequence"/>
</dbReference>
<evidence type="ECO:0000313" key="2">
    <source>
        <dbReference type="Proteomes" id="UP000588491"/>
    </source>
</evidence>
<evidence type="ECO:0000313" key="1">
    <source>
        <dbReference type="EMBL" id="NMO79166.1"/>
    </source>
</evidence>
<name>A0A7Y0KBF3_9BACI</name>
<comment type="caution">
    <text evidence="1">The sequence shown here is derived from an EMBL/GenBank/DDBJ whole genome shotgun (WGS) entry which is preliminary data.</text>
</comment>
<keyword evidence="2" id="KW-1185">Reference proteome</keyword>
<dbReference type="Gene3D" id="3.30.310.70">
    <property type="entry name" value="TT1751-like domain"/>
    <property type="match status" value="1"/>
</dbReference>